<feature type="region of interest" description="Disordered" evidence="8">
    <location>
        <begin position="693"/>
        <end position="714"/>
    </location>
</feature>
<evidence type="ECO:0000256" key="1">
    <source>
        <dbReference type="ARBA" id="ARBA00004123"/>
    </source>
</evidence>
<feature type="compositionally biased region" description="Polar residues" evidence="8">
    <location>
        <begin position="538"/>
        <end position="554"/>
    </location>
</feature>
<keyword evidence="4 7" id="KW-0863">Zinc-finger</keyword>
<feature type="region of interest" description="Disordered" evidence="8">
    <location>
        <begin position="1520"/>
        <end position="1540"/>
    </location>
</feature>
<gene>
    <name evidence="11" type="primary">LOC106458729</name>
</gene>
<sequence length="1702" mass="190924">MGRTIFHNGCLKIELIVLYYYKSYNCWNIEFMMSSGREMLQQFQCNFCSRVLSSNSSLQRHLKTCQFKTLSFQENSGPKTPDTNIKHELSKNFMLPPIPSQLTVIMHQEKKCSRNEEPQITLQKISHPGSKDSSANEDEELLYQKFLPKPSGSGSTAGFDASIQTLHHCPFCDDTFSNFSHCQTHIKTVHKNECDPDLVERTCSSCHVVMPSKEDLREHIVTSHGDTNNIPQKNSSSSDGCLTSAEEDFTSSQQKEDLNTPVDSFMDCQLAVIKTEPEDVDSSPDMDLVQNEDLRDFHSDVPSESPSRVAMLEGTNKSLANTLSTSDTELGKHDKSANAMNTCGPSVHKDGSVSSIQVSQLTCTESGPISSRFTDVDSLPKDSSLSVAVSQPYNKPHVVHLCSPETSHEAASGSITGSSSVSYTAHPSVDHTAATTCTVSQENGQFIQESTSSSSSFPPGKVVSPPVLKTVTVSQGIVAISMQSLASVSVEPVYSRPDNNFSSGEPNLASDKQQFSVYLGEKQTAQGFSHFTGKDVSQVPSRSQDITSPGTSAKSKPAAKRPVLTCEVCNKTYRCRSSFKKHVNAHAAAAAAASLICKYCGQTFQQKDIFFSHMRLHEQNAFNQPQGGTVNLPSGGVSESNFQSAMSSGRANSYPWDTRQMKPGMEVSSNMINQYGVPMSTIHLSEDQVPFVTKEKQKRVSKRKRKPSSPLESDWMESGNYKRLASNNLYPWAENKYYLEPGPDGSAGTQESWTCENCNMVFQNLKLLEDHQRHCSFPRRKINFHNFSATEEERNIPSLPKMTRSPAYFQLLKKGITSGQLITNKNSKCLVCKICFRSFSKIENYTRHKKLHKYRCLVYACQYCGQFFSKRPLLEFHEQKHHEIMGDSNRYCCVYCDLPLRDKKTLKEHVTETHRGFRVLLFSNVKPDSGLSKMFWSSPKKLAALKNSMNKLSSALETSVFPDFLNNRICQCSHCLKEFNSAEAMSRHVCVKPSHIQQLSQGNFYCDVCQQFFATPEELQKHVEYRHTKVDLYRCEVCGVWGRKEEMERHMLSHMSKMGSFVSTEQNNTRMGNNFLLAATNVVSNNKSTCISSMRKNPSGDLQKKQVQEQTICSSSTSKKGKAKVKHSQAKKSVKMHEEFAHRLYSQESQLKSVMFSHTNQNQSVQKKLLTSNIQRQRVEANSLSCAKNQSENGNKLFNNKMLNKNVCALNQKNISVEEKLRNTTHPSEAFEKSRIPHPGPQNEGLKRNLLPTLSSQIQIVEVNNLLNRGLQGKMLERTRVSSEDKQNENIDKNPRFLINQSENPDRSNLPSPNNQSENPDRIRLSTQSTQGENAEKNRLSSQNTQGDSVDRTRLLITQNENSDGNSGYNTNIQSENLNRNRSSNLCNSNEKTDRLSIPNSSNQNENLNIIKVSNSNNQTDTSLKSRLLNISSQSENLERSRCLSNNQNDHSNRSGLSSLVHEGEQSDKSSLSSPLNQQEKNRLHNISSEIEIFDVSKFQGKGSHMEILEISRLPKGENLVENSESSCPSSSSSQSENLEKDFIPSCSKQNDNVDKISIHNSQTNSIEISQLPIQTTIKNDKVVSGDGKLPYYNRNIQSDAKKMSNSTNQGESLDRGAEYCITCEEFIPSHLFSYHLLEKHWDGGDRSDFLFDAHSLPDNEWLTDISEKDLGHYDELGVDEHFEGDTEKNCTTLEAESTSEK</sequence>
<feature type="compositionally biased region" description="Basic residues" evidence="8">
    <location>
        <begin position="696"/>
        <end position="707"/>
    </location>
</feature>
<dbReference type="SUPFAM" id="SSF57667">
    <property type="entry name" value="beta-beta-alpha zinc fingers"/>
    <property type="match status" value="2"/>
</dbReference>
<feature type="compositionally biased region" description="Basic residues" evidence="8">
    <location>
        <begin position="1119"/>
        <end position="1133"/>
    </location>
</feature>
<keyword evidence="10" id="KW-1185">Reference proteome</keyword>
<evidence type="ECO:0000256" key="4">
    <source>
        <dbReference type="ARBA" id="ARBA00022771"/>
    </source>
</evidence>
<feature type="domain" description="C2H2-type" evidence="9">
    <location>
        <begin position="1004"/>
        <end position="1028"/>
    </location>
</feature>
<dbReference type="InterPro" id="IPR036236">
    <property type="entry name" value="Znf_C2H2_sf"/>
</dbReference>
<dbReference type="Pfam" id="PF00096">
    <property type="entry name" value="zf-C2H2"/>
    <property type="match status" value="1"/>
</dbReference>
<feature type="compositionally biased region" description="Polar residues" evidence="8">
    <location>
        <begin position="1299"/>
        <end position="1318"/>
    </location>
</feature>
<dbReference type="PROSITE" id="PS50157">
    <property type="entry name" value="ZINC_FINGER_C2H2_2"/>
    <property type="match status" value="7"/>
</dbReference>
<keyword evidence="6" id="KW-0539">Nucleus</keyword>
<evidence type="ECO:0000313" key="11">
    <source>
        <dbReference type="RefSeq" id="XP_022240731.1"/>
    </source>
</evidence>
<keyword evidence="2" id="KW-0479">Metal-binding</keyword>
<dbReference type="Proteomes" id="UP000694941">
    <property type="component" value="Unplaced"/>
</dbReference>
<feature type="domain" description="C2H2-type" evidence="9">
    <location>
        <begin position="595"/>
        <end position="617"/>
    </location>
</feature>
<proteinExistence type="predicted"/>
<feature type="compositionally biased region" description="Low complexity" evidence="8">
    <location>
        <begin position="412"/>
        <end position="422"/>
    </location>
</feature>
<feature type="compositionally biased region" description="Polar residues" evidence="8">
    <location>
        <begin position="1108"/>
        <end position="1118"/>
    </location>
</feature>
<accession>A0ABM1SAS6</accession>
<dbReference type="InterPro" id="IPR050888">
    <property type="entry name" value="ZnF_C2H2-type_TF"/>
</dbReference>
<dbReference type="GeneID" id="106458729"/>
<evidence type="ECO:0000256" key="7">
    <source>
        <dbReference type="PROSITE-ProRule" id="PRU00042"/>
    </source>
</evidence>
<feature type="region of interest" description="Disordered" evidence="8">
    <location>
        <begin position="1435"/>
        <end position="1480"/>
    </location>
</feature>
<evidence type="ECO:0000256" key="5">
    <source>
        <dbReference type="ARBA" id="ARBA00022833"/>
    </source>
</evidence>
<evidence type="ECO:0000256" key="2">
    <source>
        <dbReference type="ARBA" id="ARBA00022723"/>
    </source>
</evidence>
<dbReference type="PROSITE" id="PS00028">
    <property type="entry name" value="ZINC_FINGER_C2H2_1"/>
    <property type="match status" value="7"/>
</dbReference>
<feature type="compositionally biased region" description="Polar residues" evidence="8">
    <location>
        <begin position="1443"/>
        <end position="1458"/>
    </location>
</feature>
<dbReference type="InterPro" id="IPR013087">
    <property type="entry name" value="Znf_C2H2_type"/>
</dbReference>
<feature type="region of interest" description="Disordered" evidence="8">
    <location>
        <begin position="531"/>
        <end position="557"/>
    </location>
</feature>
<feature type="compositionally biased region" description="Low complexity" evidence="8">
    <location>
        <begin position="1524"/>
        <end position="1536"/>
    </location>
</feature>
<feature type="region of interest" description="Disordered" evidence="8">
    <location>
        <begin position="1223"/>
        <end position="1248"/>
    </location>
</feature>
<feature type="compositionally biased region" description="Polar residues" evidence="8">
    <location>
        <begin position="224"/>
        <end position="241"/>
    </location>
</feature>
<evidence type="ECO:0000256" key="6">
    <source>
        <dbReference type="ARBA" id="ARBA00023242"/>
    </source>
</evidence>
<dbReference type="PANTHER" id="PTHR24406">
    <property type="entry name" value="TRANSCRIPTIONAL REPRESSOR CTCFL-RELATED"/>
    <property type="match status" value="1"/>
</dbReference>
<feature type="compositionally biased region" description="Basic and acidic residues" evidence="8">
    <location>
        <begin position="1278"/>
        <end position="1295"/>
    </location>
</feature>
<feature type="region of interest" description="Disordered" evidence="8">
    <location>
        <begin position="404"/>
        <end position="424"/>
    </location>
</feature>
<comment type="subcellular location">
    <subcellularLocation>
        <location evidence="1">Nucleus</location>
    </subcellularLocation>
</comment>
<feature type="compositionally biased region" description="Polar residues" evidence="8">
    <location>
        <begin position="1469"/>
        <end position="1480"/>
    </location>
</feature>
<evidence type="ECO:0000313" key="10">
    <source>
        <dbReference type="Proteomes" id="UP000694941"/>
    </source>
</evidence>
<feature type="domain" description="C2H2-type" evidence="9">
    <location>
        <begin position="43"/>
        <end position="64"/>
    </location>
</feature>
<evidence type="ECO:0000256" key="8">
    <source>
        <dbReference type="SAM" id="MobiDB-lite"/>
    </source>
</evidence>
<feature type="domain" description="C2H2-type" evidence="9">
    <location>
        <begin position="564"/>
        <end position="591"/>
    </location>
</feature>
<feature type="domain" description="C2H2-type" evidence="9">
    <location>
        <begin position="859"/>
        <end position="881"/>
    </location>
</feature>
<keyword evidence="3" id="KW-0677">Repeat</keyword>
<dbReference type="SMART" id="SM00355">
    <property type="entry name" value="ZnF_C2H2"/>
    <property type="match status" value="12"/>
</dbReference>
<protein>
    <submittedName>
        <fullName evidence="11">Uncharacterized protein LOC106458729 isoform X1</fullName>
    </submittedName>
</protein>
<dbReference type="RefSeq" id="XP_022240731.1">
    <property type="nucleotide sequence ID" value="XM_022385023.1"/>
</dbReference>
<feature type="compositionally biased region" description="Polar residues" evidence="8">
    <location>
        <begin position="1356"/>
        <end position="1374"/>
    </location>
</feature>
<evidence type="ECO:0000256" key="3">
    <source>
        <dbReference type="ARBA" id="ARBA00022737"/>
    </source>
</evidence>
<feature type="region of interest" description="Disordered" evidence="8">
    <location>
        <begin position="1095"/>
        <end position="1133"/>
    </location>
</feature>
<keyword evidence="5" id="KW-0862">Zinc</keyword>
<feature type="region of interest" description="Disordered" evidence="8">
    <location>
        <begin position="1278"/>
        <end position="1403"/>
    </location>
</feature>
<evidence type="ECO:0000259" key="9">
    <source>
        <dbReference type="PROSITE" id="PS50157"/>
    </source>
</evidence>
<name>A0ABM1SAS6_LIMPO</name>
<feature type="region of interest" description="Disordered" evidence="8">
    <location>
        <begin position="223"/>
        <end position="260"/>
    </location>
</feature>
<organism evidence="10 11">
    <name type="scientific">Limulus polyphemus</name>
    <name type="common">Atlantic horseshoe crab</name>
    <dbReference type="NCBI Taxonomy" id="6850"/>
    <lineage>
        <taxon>Eukaryota</taxon>
        <taxon>Metazoa</taxon>
        <taxon>Ecdysozoa</taxon>
        <taxon>Arthropoda</taxon>
        <taxon>Chelicerata</taxon>
        <taxon>Merostomata</taxon>
        <taxon>Xiphosura</taxon>
        <taxon>Limulidae</taxon>
        <taxon>Limulus</taxon>
    </lineage>
</organism>
<feature type="domain" description="C2H2-type" evidence="9">
    <location>
        <begin position="167"/>
        <end position="195"/>
    </location>
</feature>
<feature type="domain" description="C2H2-type" evidence="9">
    <location>
        <begin position="830"/>
        <end position="852"/>
    </location>
</feature>
<feature type="compositionally biased region" description="Low complexity" evidence="8">
    <location>
        <begin position="1375"/>
        <end position="1390"/>
    </location>
</feature>
<reference evidence="11" key="1">
    <citation type="submission" date="2025-08" db="UniProtKB">
        <authorList>
            <consortium name="RefSeq"/>
        </authorList>
    </citation>
    <scope>IDENTIFICATION</scope>
    <source>
        <tissue evidence="11">Muscle</tissue>
    </source>
</reference>
<dbReference type="Gene3D" id="3.30.160.60">
    <property type="entry name" value="Classic Zinc Finger"/>
    <property type="match status" value="4"/>
</dbReference>